<organism evidence="5 6">
    <name type="scientific">Lepeophtheirus salmonis</name>
    <name type="common">Salmon louse</name>
    <name type="synonym">Caligus salmonis</name>
    <dbReference type="NCBI Taxonomy" id="72036"/>
    <lineage>
        <taxon>Eukaryota</taxon>
        <taxon>Metazoa</taxon>
        <taxon>Ecdysozoa</taxon>
        <taxon>Arthropoda</taxon>
        <taxon>Crustacea</taxon>
        <taxon>Multicrustacea</taxon>
        <taxon>Hexanauplia</taxon>
        <taxon>Copepoda</taxon>
        <taxon>Siphonostomatoida</taxon>
        <taxon>Caligidae</taxon>
        <taxon>Lepeophtheirus</taxon>
    </lineage>
</organism>
<dbReference type="Gene3D" id="2.10.10.10">
    <property type="entry name" value="Fibronectin, type II, collagen-binding"/>
    <property type="match status" value="1"/>
</dbReference>
<gene>
    <name evidence="5" type="ORF">LSAA_9697</name>
</gene>
<accession>A0A7R8CY38</accession>
<comment type="caution">
    <text evidence="3">Lacks conserved residue(s) required for the propagation of feature annotation.</text>
</comment>
<keyword evidence="1" id="KW-0677">Repeat</keyword>
<evidence type="ECO:0000256" key="3">
    <source>
        <dbReference type="PROSITE-ProRule" id="PRU00479"/>
    </source>
</evidence>
<reference evidence="5" key="1">
    <citation type="submission" date="2021-02" db="EMBL/GenBank/DDBJ databases">
        <authorList>
            <person name="Bekaert M."/>
        </authorList>
    </citation>
    <scope>NUCLEOTIDE SEQUENCE</scope>
    <source>
        <strain evidence="5">IoA-00</strain>
    </source>
</reference>
<dbReference type="OrthoDB" id="5976811at2759"/>
<feature type="disulfide bond" evidence="3">
    <location>
        <begin position="139"/>
        <end position="165"/>
    </location>
</feature>
<dbReference type="EMBL" id="HG994584">
    <property type="protein sequence ID" value="CAF2938353.1"/>
    <property type="molecule type" value="Genomic_DNA"/>
</dbReference>
<evidence type="ECO:0000256" key="2">
    <source>
        <dbReference type="ARBA" id="ARBA00023157"/>
    </source>
</evidence>
<keyword evidence="6" id="KW-1185">Reference proteome</keyword>
<feature type="domain" description="Fibronectin type-II" evidence="4">
    <location>
        <begin position="134"/>
        <end position="185"/>
    </location>
</feature>
<dbReference type="SMART" id="SM00059">
    <property type="entry name" value="FN2"/>
    <property type="match status" value="1"/>
</dbReference>
<evidence type="ECO:0000256" key="1">
    <source>
        <dbReference type="ARBA" id="ARBA00022737"/>
    </source>
</evidence>
<evidence type="ECO:0000313" key="6">
    <source>
        <dbReference type="Proteomes" id="UP000675881"/>
    </source>
</evidence>
<protein>
    <submittedName>
        <fullName evidence="5">IGFBP7</fullName>
    </submittedName>
</protein>
<evidence type="ECO:0000313" key="5">
    <source>
        <dbReference type="EMBL" id="CAF2938353.1"/>
    </source>
</evidence>
<sequence length="354" mass="38736">MPSNSDRAFEDWQTKVYFVINDPNIIYGGHSALFIHYYTFISCRMRSIQSILVAGIFLILFIKYERVSGLSCFCGAAPCETPKCCDSGSYTTDACGCCPICAKGVDDTCGGPFRTAGNCDVGLSCVKKCSCKTEDGDECIFPFTFNETTYNRCTAVESVNNKTWCALEVDGNGVVIDGKWGDCDFSCPQEDYECDSTYFFNSLGRCLNKTEADSLMGRSSAGVQVEDGISDSDTAPSCKEISNVNQCRCSEDPLSPLTGSKTGKPCEPLSSNFGSEANGWCFLTNIQDPANPSKDCYEDVEWSETHGKFWSNMACESQTIQGRAGLNPEEGDDDYDQPTFEDGFIDSSEVIYDA</sequence>
<keyword evidence="2 3" id="KW-1015">Disulfide bond</keyword>
<proteinExistence type="predicted"/>
<dbReference type="InterPro" id="IPR000562">
    <property type="entry name" value="FN_type2_dom"/>
</dbReference>
<dbReference type="AlphaFoldDB" id="A0A7R8CY38"/>
<dbReference type="SUPFAM" id="SSF57440">
    <property type="entry name" value="Kringle-like"/>
    <property type="match status" value="1"/>
</dbReference>
<name>A0A7R8CY38_LEPSM</name>
<dbReference type="InterPro" id="IPR036943">
    <property type="entry name" value="FN_type2_sf"/>
</dbReference>
<evidence type="ECO:0000259" key="4">
    <source>
        <dbReference type="PROSITE" id="PS51092"/>
    </source>
</evidence>
<dbReference type="Gene3D" id="4.10.40.20">
    <property type="match status" value="1"/>
</dbReference>
<dbReference type="InterPro" id="IPR013806">
    <property type="entry name" value="Kringle-like"/>
</dbReference>
<dbReference type="Proteomes" id="UP000675881">
    <property type="component" value="Chromosome 5"/>
</dbReference>
<dbReference type="PROSITE" id="PS51092">
    <property type="entry name" value="FN2_2"/>
    <property type="match status" value="1"/>
</dbReference>
<dbReference type="Pfam" id="PF00040">
    <property type="entry name" value="fn2"/>
    <property type="match status" value="1"/>
</dbReference>